<sequence>MSDQQRNKNRVPRAAALTYNPETDQAPRVVASGQGEIGRKIIEAAKQNGVPVHEDPVLVETLLAFEIGREIPPELYQVVAEVLAFVQSMERRSNHSK</sequence>
<dbReference type="SUPFAM" id="SSF160544">
    <property type="entry name" value="EscU C-terminal domain-like"/>
    <property type="match status" value="1"/>
</dbReference>
<proteinExistence type="predicted"/>
<dbReference type="Gene3D" id="3.40.1690.10">
    <property type="entry name" value="secretion proteins EscU"/>
    <property type="match status" value="1"/>
</dbReference>
<dbReference type="InterPro" id="IPR029025">
    <property type="entry name" value="T3SS_substrate_exporter_C"/>
</dbReference>
<evidence type="ECO:0000313" key="2">
    <source>
        <dbReference type="Proteomes" id="UP000593802"/>
    </source>
</evidence>
<protein>
    <recommendedName>
        <fullName evidence="3">Flagellar biosynthesis protein FlhB</fullName>
    </recommendedName>
</protein>
<keyword evidence="2" id="KW-1185">Reference proteome</keyword>
<dbReference type="KEGG" id="eff:skT53_02200"/>
<evidence type="ECO:0008006" key="3">
    <source>
        <dbReference type="Google" id="ProtNLM"/>
    </source>
</evidence>
<reference evidence="1 2" key="1">
    <citation type="submission" date="2020-08" db="EMBL/GenBank/DDBJ databases">
        <title>Complete Genome Sequence of Effusibacillus dendaii Strain skT53, Isolated from Farmland soil.</title>
        <authorList>
            <person name="Konishi T."/>
            <person name="Kawasaki H."/>
        </authorList>
    </citation>
    <scope>NUCLEOTIDE SEQUENCE [LARGE SCALE GENOMIC DNA]</scope>
    <source>
        <strain evidence="2">skT53</strain>
    </source>
</reference>
<organism evidence="1 2">
    <name type="scientific">Effusibacillus dendaii</name>
    <dbReference type="NCBI Taxonomy" id="2743772"/>
    <lineage>
        <taxon>Bacteria</taxon>
        <taxon>Bacillati</taxon>
        <taxon>Bacillota</taxon>
        <taxon>Bacilli</taxon>
        <taxon>Bacillales</taxon>
        <taxon>Alicyclobacillaceae</taxon>
        <taxon>Effusibacillus</taxon>
    </lineage>
</organism>
<dbReference type="RefSeq" id="WP_200759378.1">
    <property type="nucleotide sequence ID" value="NZ_AP023366.1"/>
</dbReference>
<dbReference type="EMBL" id="AP023366">
    <property type="protein sequence ID" value="BCJ85235.1"/>
    <property type="molecule type" value="Genomic_DNA"/>
</dbReference>
<dbReference type="Pfam" id="PF01312">
    <property type="entry name" value="Bac_export_2"/>
    <property type="match status" value="1"/>
</dbReference>
<gene>
    <name evidence="1" type="ORF">skT53_02200</name>
</gene>
<name>A0A7I8D580_9BACL</name>
<evidence type="ECO:0000313" key="1">
    <source>
        <dbReference type="EMBL" id="BCJ85235.1"/>
    </source>
</evidence>
<dbReference type="PANTHER" id="PTHR30531:SF12">
    <property type="entry name" value="FLAGELLAR BIOSYNTHETIC PROTEIN FLHB"/>
    <property type="match status" value="1"/>
</dbReference>
<dbReference type="PANTHER" id="PTHR30531">
    <property type="entry name" value="FLAGELLAR BIOSYNTHETIC PROTEIN FLHB"/>
    <property type="match status" value="1"/>
</dbReference>
<dbReference type="GO" id="GO:0005886">
    <property type="term" value="C:plasma membrane"/>
    <property type="evidence" value="ECO:0007669"/>
    <property type="project" value="TreeGrafter"/>
</dbReference>
<accession>A0A7I8D580</accession>
<dbReference type="InterPro" id="IPR006135">
    <property type="entry name" value="T3SS_substrate_exporter"/>
</dbReference>
<dbReference type="AlphaFoldDB" id="A0A7I8D580"/>
<dbReference type="Proteomes" id="UP000593802">
    <property type="component" value="Chromosome"/>
</dbReference>
<dbReference type="GO" id="GO:0009306">
    <property type="term" value="P:protein secretion"/>
    <property type="evidence" value="ECO:0007669"/>
    <property type="project" value="InterPro"/>
</dbReference>